<dbReference type="EMBL" id="SKCS01000013">
    <property type="protein sequence ID" value="TNN21112.1"/>
    <property type="molecule type" value="Genomic_DNA"/>
</dbReference>
<organism evidence="1 2">
    <name type="scientific">Schistosoma japonicum</name>
    <name type="common">Blood fluke</name>
    <dbReference type="NCBI Taxonomy" id="6182"/>
    <lineage>
        <taxon>Eukaryota</taxon>
        <taxon>Metazoa</taxon>
        <taxon>Spiralia</taxon>
        <taxon>Lophotrochozoa</taxon>
        <taxon>Platyhelminthes</taxon>
        <taxon>Trematoda</taxon>
        <taxon>Digenea</taxon>
        <taxon>Strigeidida</taxon>
        <taxon>Schistosomatoidea</taxon>
        <taxon>Schistosomatidae</taxon>
        <taxon>Schistosoma</taxon>
    </lineage>
</organism>
<name>A0A4Z2DX36_SCHJA</name>
<evidence type="ECO:0000313" key="2">
    <source>
        <dbReference type="Proteomes" id="UP000311919"/>
    </source>
</evidence>
<dbReference type="AlphaFoldDB" id="A0A4Z2DX36"/>
<evidence type="ECO:0000313" key="1">
    <source>
        <dbReference type="EMBL" id="TNN21111.1"/>
    </source>
</evidence>
<keyword evidence="2" id="KW-1185">Reference proteome</keyword>
<dbReference type="Proteomes" id="UP000311919">
    <property type="component" value="Unassembled WGS sequence"/>
</dbReference>
<gene>
    <name evidence="1" type="ORF">EWB00_000732</name>
</gene>
<dbReference type="EMBL" id="SKCS01000013">
    <property type="protein sequence ID" value="TNN21111.1"/>
    <property type="molecule type" value="Genomic_DNA"/>
</dbReference>
<accession>A0A4Z2DX36</accession>
<proteinExistence type="predicted"/>
<reference evidence="1 2" key="1">
    <citation type="submission" date="2019-03" db="EMBL/GenBank/DDBJ databases">
        <title>An improved genome assembly of the fluke Schistosoma japonicum.</title>
        <authorList>
            <person name="Hu W."/>
            <person name="Luo F."/>
            <person name="Yin M."/>
            <person name="Mo X."/>
            <person name="Sun C."/>
            <person name="Wu Q."/>
            <person name="Zhu B."/>
            <person name="Xiang M."/>
            <person name="Wang J."/>
            <person name="Wang Y."/>
            <person name="Zhang T."/>
            <person name="Xu B."/>
            <person name="Zheng H."/>
            <person name="Feng Z."/>
        </authorList>
    </citation>
    <scope>NUCLEOTIDE SEQUENCE [LARGE SCALE GENOMIC DNA]</scope>
    <source>
        <strain evidence="1">HuSjv2</strain>
        <tissue evidence="1">Worms</tissue>
    </source>
</reference>
<sequence>MDSIKPILIDDKDSGLTVQLQRQKPIHQRRYQRLKQHVLAEESNGSGDWLTSLLCLELLYSVTIILYNNDYALHILRCHSYFSRIGCIYSHNLLSYCIQYVCNKLLSLLY</sequence>
<protein>
    <submittedName>
        <fullName evidence="1">Uncharacterized protein</fullName>
    </submittedName>
</protein>
<comment type="caution">
    <text evidence="1">The sequence shown here is derived from an EMBL/GenBank/DDBJ whole genome shotgun (WGS) entry which is preliminary data.</text>
</comment>